<evidence type="ECO:0000313" key="2">
    <source>
        <dbReference type="Proteomes" id="UP000595095"/>
    </source>
</evidence>
<organism evidence="1 2">
    <name type="scientific">Salinimonas marina</name>
    <dbReference type="NCBI Taxonomy" id="2785918"/>
    <lineage>
        <taxon>Bacteria</taxon>
        <taxon>Pseudomonadati</taxon>
        <taxon>Pseudomonadota</taxon>
        <taxon>Gammaproteobacteria</taxon>
        <taxon>Alteromonadales</taxon>
        <taxon>Alteromonadaceae</taxon>
        <taxon>Alteromonas/Salinimonas group</taxon>
        <taxon>Salinimonas</taxon>
    </lineage>
</organism>
<name>A0A7S9HE86_9ALTE</name>
<reference evidence="1 2" key="1">
    <citation type="submission" date="2020-11" db="EMBL/GenBank/DDBJ databases">
        <title>Complete genome sequence for Salinimonas sp. strain G2-b.</title>
        <authorList>
            <person name="Park S.-J."/>
        </authorList>
    </citation>
    <scope>NUCLEOTIDE SEQUENCE [LARGE SCALE GENOMIC DNA]</scope>
    <source>
        <strain evidence="1 2">G2-b</strain>
    </source>
</reference>
<protein>
    <submittedName>
        <fullName evidence="1">Uncharacterized protein</fullName>
    </submittedName>
</protein>
<evidence type="ECO:0000313" key="1">
    <source>
        <dbReference type="EMBL" id="QPG06950.1"/>
    </source>
</evidence>
<dbReference type="EMBL" id="CP064795">
    <property type="protein sequence ID" value="QPG06950.1"/>
    <property type="molecule type" value="Genomic_DNA"/>
</dbReference>
<accession>A0A7S9HE86</accession>
<proteinExistence type="predicted"/>
<dbReference type="AlphaFoldDB" id="A0A7S9HE86"/>
<keyword evidence="2" id="KW-1185">Reference proteome</keyword>
<sequence length="67" mass="7790">MKKTHLFTTKEWLEKLRIKIFASADSLDEAREDAYTALPDSPKHHVDAALDRYHNTLIETVKQHANE</sequence>
<dbReference type="KEGG" id="smaa:IT774_07555"/>
<dbReference type="Proteomes" id="UP000595095">
    <property type="component" value="Chromosome"/>
</dbReference>
<dbReference type="RefSeq" id="WP_195812022.1">
    <property type="nucleotide sequence ID" value="NZ_CP064795.1"/>
</dbReference>
<gene>
    <name evidence="1" type="ORF">IT774_07555</name>
</gene>